<evidence type="ECO:0008006" key="4">
    <source>
        <dbReference type="Google" id="ProtNLM"/>
    </source>
</evidence>
<dbReference type="PANTHER" id="PTHR24127">
    <property type="entry name" value="ANKYRIN REPEAT AND EF-HAND DOMAIN-CONTAINING PROTEIN 1"/>
    <property type="match status" value="1"/>
</dbReference>
<dbReference type="InterPro" id="IPR011992">
    <property type="entry name" value="EF-hand-dom_pair"/>
</dbReference>
<dbReference type="InterPro" id="IPR002110">
    <property type="entry name" value="Ankyrin_rpt"/>
</dbReference>
<feature type="repeat" description="ANK" evidence="1">
    <location>
        <begin position="360"/>
        <end position="392"/>
    </location>
</feature>
<accession>A0A0L8H4H8</accession>
<dbReference type="STRING" id="37653.A0A0L8H4H8"/>
<dbReference type="PANTHER" id="PTHR24127:SF1">
    <property type="entry name" value="ANKYRIN REPEAT AND EF-HAND DOMAIN-CONTAINING PROTEIN 1"/>
    <property type="match status" value="1"/>
</dbReference>
<sequence>MSAAKSGSATVVKAILEKRGDPNIKDWKRNRAAHFAAAYGHFEVLAALAGYDADFDCANVEGNTALHLAARGNFTLCCRFLAQRGCNGKHKNSEGCTARMVAKEFGNKQAAKECKKGEKLHGKSGKGFEKFIIKFHDWVYVNMEKVKAALVKYDTHKNGVIPAVYLKRVLLSLEAPISYENLELISKPFEKAGSINAKDFLVGKKYLKKTFQQSSYLPKEKKPKRERPAKAGKFKLPMAICTNPSPRPTPNKQAPIDYIQYISCVTDTNRFDRDLPPNHPMQDDSFWYVQVPDISYININEAVRCNDEKSLKTAFEQGTPVDTKDKYFKTPLMVAASQGNVDLVKMLLEKRASVNTIDNFKWTPLHHACHGGQLEVVKVIVERGADINARALNGGTPLTRAIESSAFDVVQYLIEKGAKLTTETRKGLTPLDIATSFADPRVINAVIAKWTPPYDKFKKPAKAKKLKGPGDGRGADSRESPEDMAYFQKSRITVYQLAESILDNKVEPEDISYSPPRPWIQMPNTEQQMARKGALREQFGWKVDFPDFLMPFRKNVSEQGPKT</sequence>
<evidence type="ECO:0000313" key="3">
    <source>
        <dbReference type="EMBL" id="KOF83989.1"/>
    </source>
</evidence>
<feature type="repeat" description="ANK" evidence="1">
    <location>
        <begin position="393"/>
        <end position="425"/>
    </location>
</feature>
<feature type="region of interest" description="Disordered" evidence="2">
    <location>
        <begin position="459"/>
        <end position="482"/>
    </location>
</feature>
<feature type="repeat" description="ANK" evidence="1">
    <location>
        <begin position="327"/>
        <end position="359"/>
    </location>
</feature>
<reference evidence="3" key="1">
    <citation type="submission" date="2015-07" db="EMBL/GenBank/DDBJ databases">
        <title>MeaNS - Measles Nucleotide Surveillance Program.</title>
        <authorList>
            <person name="Tran T."/>
            <person name="Druce J."/>
        </authorList>
    </citation>
    <scope>NUCLEOTIDE SEQUENCE</scope>
    <source>
        <strain evidence="3">UCB-OBI-ISO-001</strain>
        <tissue evidence="3">Gonad</tissue>
    </source>
</reference>
<dbReference type="Pfam" id="PF12796">
    <property type="entry name" value="Ank_2"/>
    <property type="match status" value="2"/>
</dbReference>
<name>A0A0L8H4H8_OCTBM</name>
<dbReference type="SUPFAM" id="SSF47473">
    <property type="entry name" value="EF-hand"/>
    <property type="match status" value="1"/>
</dbReference>
<dbReference type="SMART" id="SM00248">
    <property type="entry name" value="ANK"/>
    <property type="match status" value="7"/>
</dbReference>
<dbReference type="PROSITE" id="PS50297">
    <property type="entry name" value="ANK_REP_REGION"/>
    <property type="match status" value="3"/>
</dbReference>
<feature type="compositionally biased region" description="Basic and acidic residues" evidence="2">
    <location>
        <begin position="468"/>
        <end position="481"/>
    </location>
</feature>
<proteinExistence type="predicted"/>
<dbReference type="PRINTS" id="PR01415">
    <property type="entry name" value="ANKYRIN"/>
</dbReference>
<dbReference type="InterPro" id="IPR036770">
    <property type="entry name" value="Ankyrin_rpt-contain_sf"/>
</dbReference>
<dbReference type="KEGG" id="obi:106872937"/>
<protein>
    <recommendedName>
        <fullName evidence="4">EF-hand domain-containing protein</fullName>
    </recommendedName>
</protein>
<dbReference type="AlphaFoldDB" id="A0A0L8H4H8"/>
<evidence type="ECO:0000256" key="2">
    <source>
        <dbReference type="SAM" id="MobiDB-lite"/>
    </source>
</evidence>
<dbReference type="Gene3D" id="1.25.40.20">
    <property type="entry name" value="Ankyrin repeat-containing domain"/>
    <property type="match status" value="3"/>
</dbReference>
<dbReference type="PROSITE" id="PS50088">
    <property type="entry name" value="ANK_REPEAT"/>
    <property type="match status" value="4"/>
</dbReference>
<dbReference type="InterPro" id="IPR052801">
    <property type="entry name" value="Ankyrin-EF-hand"/>
</dbReference>
<dbReference type="SUPFAM" id="SSF48403">
    <property type="entry name" value="Ankyrin repeat"/>
    <property type="match status" value="2"/>
</dbReference>
<dbReference type="OrthoDB" id="539213at2759"/>
<dbReference type="OMA" id="ATDNFMW"/>
<feature type="repeat" description="ANK" evidence="1">
    <location>
        <begin position="61"/>
        <end position="93"/>
    </location>
</feature>
<evidence type="ECO:0000256" key="1">
    <source>
        <dbReference type="PROSITE-ProRule" id="PRU00023"/>
    </source>
</evidence>
<keyword evidence="1" id="KW-0040">ANK repeat</keyword>
<gene>
    <name evidence="3" type="ORF">OCBIM_22022911mg</name>
</gene>
<organism evidence="3">
    <name type="scientific">Octopus bimaculoides</name>
    <name type="common">California two-spotted octopus</name>
    <dbReference type="NCBI Taxonomy" id="37653"/>
    <lineage>
        <taxon>Eukaryota</taxon>
        <taxon>Metazoa</taxon>
        <taxon>Spiralia</taxon>
        <taxon>Lophotrochozoa</taxon>
        <taxon>Mollusca</taxon>
        <taxon>Cephalopoda</taxon>
        <taxon>Coleoidea</taxon>
        <taxon>Octopodiformes</taxon>
        <taxon>Octopoda</taxon>
        <taxon>Incirrata</taxon>
        <taxon>Octopodidae</taxon>
        <taxon>Octopus</taxon>
    </lineage>
</organism>
<dbReference type="EMBL" id="KQ419324">
    <property type="protein sequence ID" value="KOF83989.1"/>
    <property type="molecule type" value="Genomic_DNA"/>
</dbReference>